<evidence type="ECO:0000313" key="2">
    <source>
        <dbReference type="Proteomes" id="UP000637788"/>
    </source>
</evidence>
<gene>
    <name evidence="1" type="ORF">GCM10010094_39360</name>
</gene>
<proteinExistence type="predicted"/>
<comment type="caution">
    <text evidence="1">The sequence shown here is derived from an EMBL/GenBank/DDBJ whole genome shotgun (WGS) entry which is preliminary data.</text>
</comment>
<dbReference type="Proteomes" id="UP000637788">
    <property type="component" value="Unassembled WGS sequence"/>
</dbReference>
<reference evidence="1" key="1">
    <citation type="journal article" date="2014" name="Int. J. Syst. Evol. Microbiol.">
        <title>Complete genome sequence of Corynebacterium casei LMG S-19264T (=DSM 44701T), isolated from a smear-ripened cheese.</title>
        <authorList>
            <consortium name="US DOE Joint Genome Institute (JGI-PGF)"/>
            <person name="Walter F."/>
            <person name="Albersmeier A."/>
            <person name="Kalinowski J."/>
            <person name="Ruckert C."/>
        </authorList>
    </citation>
    <scope>NUCLEOTIDE SEQUENCE</scope>
    <source>
        <strain evidence="1">JCM 3035</strain>
    </source>
</reference>
<name>A0A917QXV8_9ACTN</name>
<sequence length="71" mass="7367">MRAFDALSGALTFASGGARPDANVMPVAYNPDGGKRVQLAWQRYSISQLRAARPCAHPVGPACPAGPAACR</sequence>
<reference evidence="1" key="2">
    <citation type="submission" date="2020-09" db="EMBL/GenBank/DDBJ databases">
        <authorList>
            <person name="Sun Q."/>
            <person name="Ohkuma M."/>
        </authorList>
    </citation>
    <scope>NUCLEOTIDE SEQUENCE</scope>
    <source>
        <strain evidence="1">JCM 3035</strain>
    </source>
</reference>
<protein>
    <submittedName>
        <fullName evidence="1">Uncharacterized protein</fullName>
    </submittedName>
</protein>
<organism evidence="1 2">
    <name type="scientific">Streptomyces flaveus</name>
    <dbReference type="NCBI Taxonomy" id="66370"/>
    <lineage>
        <taxon>Bacteria</taxon>
        <taxon>Bacillati</taxon>
        <taxon>Actinomycetota</taxon>
        <taxon>Actinomycetes</taxon>
        <taxon>Kitasatosporales</taxon>
        <taxon>Streptomycetaceae</taxon>
        <taxon>Streptomyces</taxon>
        <taxon>Streptomyces aurantiacus group</taxon>
    </lineage>
</organism>
<dbReference type="EMBL" id="BMPQ01000008">
    <property type="protein sequence ID" value="GGK74492.1"/>
    <property type="molecule type" value="Genomic_DNA"/>
</dbReference>
<dbReference type="AlphaFoldDB" id="A0A917QXV8"/>
<accession>A0A917QXV8</accession>
<evidence type="ECO:0000313" key="1">
    <source>
        <dbReference type="EMBL" id="GGK74492.1"/>
    </source>
</evidence>
<keyword evidence="2" id="KW-1185">Reference proteome</keyword>